<evidence type="ECO:0000313" key="2">
    <source>
        <dbReference type="Proteomes" id="UP000828390"/>
    </source>
</evidence>
<dbReference type="AlphaFoldDB" id="A0A9D4MEL0"/>
<gene>
    <name evidence="1" type="ORF">DPMN_039209</name>
</gene>
<name>A0A9D4MEL0_DREPO</name>
<accession>A0A9D4MEL0</accession>
<dbReference type="EMBL" id="JAIWYP010000002">
    <property type="protein sequence ID" value="KAH3875930.1"/>
    <property type="molecule type" value="Genomic_DNA"/>
</dbReference>
<sequence>MHERTVPLCDAVNQKDTGAMDFVGNLSGRFQLETLCTYLNSHVPRSIVSGCGL</sequence>
<keyword evidence="2" id="KW-1185">Reference proteome</keyword>
<reference evidence="1" key="2">
    <citation type="submission" date="2020-11" db="EMBL/GenBank/DDBJ databases">
        <authorList>
            <person name="McCartney M.A."/>
            <person name="Auch B."/>
            <person name="Kono T."/>
            <person name="Mallez S."/>
            <person name="Becker A."/>
            <person name="Gohl D.M."/>
            <person name="Silverstein K.A.T."/>
            <person name="Koren S."/>
            <person name="Bechman K.B."/>
            <person name="Herman A."/>
            <person name="Abrahante J.E."/>
            <person name="Garbe J."/>
        </authorList>
    </citation>
    <scope>NUCLEOTIDE SEQUENCE</scope>
    <source>
        <strain evidence="1">Duluth1</strain>
        <tissue evidence="1">Whole animal</tissue>
    </source>
</reference>
<evidence type="ECO:0000313" key="1">
    <source>
        <dbReference type="EMBL" id="KAH3875930.1"/>
    </source>
</evidence>
<protein>
    <submittedName>
        <fullName evidence="1">Uncharacterized protein</fullName>
    </submittedName>
</protein>
<dbReference type="Proteomes" id="UP000828390">
    <property type="component" value="Unassembled WGS sequence"/>
</dbReference>
<proteinExistence type="predicted"/>
<reference evidence="1" key="1">
    <citation type="journal article" date="2019" name="bioRxiv">
        <title>The Genome of the Zebra Mussel, Dreissena polymorpha: A Resource for Invasive Species Research.</title>
        <authorList>
            <person name="McCartney M.A."/>
            <person name="Auch B."/>
            <person name="Kono T."/>
            <person name="Mallez S."/>
            <person name="Zhang Y."/>
            <person name="Obille A."/>
            <person name="Becker A."/>
            <person name="Abrahante J.E."/>
            <person name="Garbe J."/>
            <person name="Badalamenti J.P."/>
            <person name="Herman A."/>
            <person name="Mangelson H."/>
            <person name="Liachko I."/>
            <person name="Sullivan S."/>
            <person name="Sone E.D."/>
            <person name="Koren S."/>
            <person name="Silverstein K.A.T."/>
            <person name="Beckman K.B."/>
            <person name="Gohl D.M."/>
        </authorList>
    </citation>
    <scope>NUCLEOTIDE SEQUENCE</scope>
    <source>
        <strain evidence="1">Duluth1</strain>
        <tissue evidence="1">Whole animal</tissue>
    </source>
</reference>
<comment type="caution">
    <text evidence="1">The sequence shown here is derived from an EMBL/GenBank/DDBJ whole genome shotgun (WGS) entry which is preliminary data.</text>
</comment>
<organism evidence="1 2">
    <name type="scientific">Dreissena polymorpha</name>
    <name type="common">Zebra mussel</name>
    <name type="synonym">Mytilus polymorpha</name>
    <dbReference type="NCBI Taxonomy" id="45954"/>
    <lineage>
        <taxon>Eukaryota</taxon>
        <taxon>Metazoa</taxon>
        <taxon>Spiralia</taxon>
        <taxon>Lophotrochozoa</taxon>
        <taxon>Mollusca</taxon>
        <taxon>Bivalvia</taxon>
        <taxon>Autobranchia</taxon>
        <taxon>Heteroconchia</taxon>
        <taxon>Euheterodonta</taxon>
        <taxon>Imparidentia</taxon>
        <taxon>Neoheterodontei</taxon>
        <taxon>Myida</taxon>
        <taxon>Dreissenoidea</taxon>
        <taxon>Dreissenidae</taxon>
        <taxon>Dreissena</taxon>
    </lineage>
</organism>